<proteinExistence type="predicted"/>
<dbReference type="GO" id="GO:0003887">
    <property type="term" value="F:DNA-directed DNA polymerase activity"/>
    <property type="evidence" value="ECO:0007669"/>
    <property type="project" value="UniProtKB-KW"/>
</dbReference>
<evidence type="ECO:0000256" key="5">
    <source>
        <dbReference type="ARBA" id="ARBA00022490"/>
    </source>
</evidence>
<evidence type="ECO:0000256" key="12">
    <source>
        <dbReference type="ARBA" id="ARBA00022723"/>
    </source>
</evidence>
<dbReference type="CDD" id="cd09272">
    <property type="entry name" value="RNase_HI_RT_Ty1"/>
    <property type="match status" value="1"/>
</dbReference>
<comment type="catalytic activity">
    <reaction evidence="1">
        <text>Endonucleolytic cleavage to 5'-phosphomonoester.</text>
        <dbReference type="EC" id="3.1.26.4"/>
    </reaction>
</comment>
<comment type="catalytic activity">
    <reaction evidence="32">
        <text>DNA(n) + a 2'-deoxyribonucleoside 5'-triphosphate = DNA(n+1) + diphosphate</text>
        <dbReference type="Rhea" id="RHEA:22508"/>
        <dbReference type="Rhea" id="RHEA-COMP:17339"/>
        <dbReference type="Rhea" id="RHEA-COMP:17340"/>
        <dbReference type="ChEBI" id="CHEBI:33019"/>
        <dbReference type="ChEBI" id="CHEBI:61560"/>
        <dbReference type="ChEBI" id="CHEBI:173112"/>
        <dbReference type="EC" id="2.7.7.7"/>
    </reaction>
</comment>
<dbReference type="GO" id="GO:0003964">
    <property type="term" value="F:RNA-directed DNA polymerase activity"/>
    <property type="evidence" value="ECO:0007669"/>
    <property type="project" value="UniProtKB-KW"/>
</dbReference>
<comment type="function">
    <text evidence="29">Reverse transcriptase/ribonuclease H (RT) is a multifunctional enzyme that catalyzes the conversion of the retro-elements RNA genome into dsDNA within the VLP. The enzyme displays a DNA polymerase activity that can copy either DNA or RNA templates, and a ribonuclease H (RNase H) activity that cleaves the RNA strand of RNA-DNA heteroduplexes during plus-strand synthesis and hydrolyzes RNA primers. The conversion leads to a linear dsDNA copy of the retrotransposon that includes long terminal repeats (LTRs) at both ends.</text>
</comment>
<evidence type="ECO:0000256" key="8">
    <source>
        <dbReference type="ARBA" id="ARBA00022670"/>
    </source>
</evidence>
<evidence type="ECO:0000256" key="14">
    <source>
        <dbReference type="ARBA" id="ARBA00022750"/>
    </source>
</evidence>
<evidence type="ECO:0000256" key="2">
    <source>
        <dbReference type="ARBA" id="ARBA00002180"/>
    </source>
</evidence>
<keyword evidence="24" id="KW-0917">Virion maturation</keyword>
<evidence type="ECO:0000256" key="32">
    <source>
        <dbReference type="ARBA" id="ARBA00049244"/>
    </source>
</evidence>
<evidence type="ECO:0000256" key="19">
    <source>
        <dbReference type="ARBA" id="ARBA00022842"/>
    </source>
</evidence>
<evidence type="ECO:0000256" key="6">
    <source>
        <dbReference type="ARBA" id="ARBA00022578"/>
    </source>
</evidence>
<dbReference type="GO" id="GO:0005737">
    <property type="term" value="C:cytoplasm"/>
    <property type="evidence" value="ECO:0007669"/>
    <property type="project" value="UniProtKB-SubCell"/>
</dbReference>
<evidence type="ECO:0000313" key="35">
    <source>
        <dbReference type="EMBL" id="CAM91760.1"/>
    </source>
</evidence>
<dbReference type="PANTHER" id="PTHR42648">
    <property type="entry name" value="TRANSPOSASE, PUTATIVE-RELATED"/>
    <property type="match status" value="1"/>
</dbReference>
<dbReference type="InterPro" id="IPR025724">
    <property type="entry name" value="GAG-pre-integrase_dom"/>
</dbReference>
<dbReference type="PROSITE" id="PS50994">
    <property type="entry name" value="INTEGRASE"/>
    <property type="match status" value="1"/>
</dbReference>
<keyword evidence="13" id="KW-0547">Nucleotide-binding</keyword>
<evidence type="ECO:0000256" key="7">
    <source>
        <dbReference type="ARBA" id="ARBA00022612"/>
    </source>
</evidence>
<keyword evidence="15" id="KW-0255">Endonuclease</keyword>
<evidence type="ECO:0000256" key="30">
    <source>
        <dbReference type="ARBA" id="ARBA00025615"/>
    </source>
</evidence>
<keyword evidence="10" id="KW-0548">Nucleotidyltransferase</keyword>
<evidence type="ECO:0000256" key="4">
    <source>
        <dbReference type="ARBA" id="ARBA00004496"/>
    </source>
</evidence>
<dbReference type="GO" id="GO:0003677">
    <property type="term" value="F:DNA binding"/>
    <property type="evidence" value="ECO:0007669"/>
    <property type="project" value="UniProtKB-KW"/>
</dbReference>
<keyword evidence="18" id="KW-0067">ATP-binding</keyword>
<dbReference type="InterPro" id="IPR035179">
    <property type="entry name" value="DUF5314"/>
</dbReference>
<dbReference type="InterPro" id="IPR012337">
    <property type="entry name" value="RNaseH-like_sf"/>
</dbReference>
<dbReference type="PANTHER" id="PTHR42648:SF11">
    <property type="entry name" value="TRANSPOSON TY4-P GAG-POL POLYPROTEIN"/>
    <property type="match status" value="1"/>
</dbReference>
<name>A4VB72_9SACH</name>
<feature type="domain" description="Integrase catalytic" evidence="34">
    <location>
        <begin position="579"/>
        <end position="749"/>
    </location>
</feature>
<evidence type="ECO:0000256" key="21">
    <source>
        <dbReference type="ARBA" id="ARBA00022908"/>
    </source>
</evidence>
<comment type="subcellular location">
    <subcellularLocation>
        <location evidence="4">Cytoplasm</location>
    </subcellularLocation>
    <subcellularLocation>
        <location evidence="3">Nucleus</location>
    </subcellularLocation>
</comment>
<evidence type="ECO:0000256" key="3">
    <source>
        <dbReference type="ARBA" id="ARBA00004123"/>
    </source>
</evidence>
<feature type="compositionally biased region" description="Low complexity" evidence="33">
    <location>
        <begin position="918"/>
        <end position="929"/>
    </location>
</feature>
<dbReference type="GO" id="GO:0004190">
    <property type="term" value="F:aspartic-type endopeptidase activity"/>
    <property type="evidence" value="ECO:0007669"/>
    <property type="project" value="UniProtKB-KW"/>
</dbReference>
<evidence type="ECO:0000256" key="17">
    <source>
        <dbReference type="ARBA" id="ARBA00022801"/>
    </source>
</evidence>
<keyword evidence="20" id="KW-0694">RNA-binding</keyword>
<evidence type="ECO:0000256" key="29">
    <source>
        <dbReference type="ARBA" id="ARBA00025590"/>
    </source>
</evidence>
<dbReference type="Pfam" id="PF07727">
    <property type="entry name" value="RVT_2"/>
    <property type="match status" value="1"/>
</dbReference>
<dbReference type="GO" id="GO:0015074">
    <property type="term" value="P:DNA integration"/>
    <property type="evidence" value="ECO:0007669"/>
    <property type="project" value="UniProtKB-KW"/>
</dbReference>
<sequence>MSQPDQQSNSVSIPPSMDTCSLLVSNLRQQVMSPVSNSKPIPVLLSGPQNYDIWLHYFMRVVGRASHVWKEYVNTGDINSVRMEYPVTDNQINSILEDLDFNLINLINKSVSKEIEKTIEESFLSAKIDGPPGLLLLEYLRSKYGRKCVESSMSIFSELTSASSKPHPNKGNWAKRFIDAIFDGNEDLDINNIFQDPAVRSAVKDYHRKLKDYASALLLMALTPELQQKFIDFFGPRISISYHDVENMIERQNSTVPSDTSSNAAAFVAQKKKFYNNNNGNNNGNSNNNYYKRKTVCKVCKASHNTENCPEVQKLINKNDSSKKTITTNTNNNNNNGWNAGMLCYQQDTSDTDDDILWMAVDVDGNCFNAKLPDPGYFAENDKATWILDTGCTSHLCCDLQLFENFKPSRSTNKITGVAGNVPILGYGDVIMDNIKLQHVAYVPDLPANLISVRQATEVGGCEFIFNKSSVFMSSPSRKLKKVGSVHKKLYVLDISTKAPEITELSFVAGSDPMLSTEIKPVSESIRWHSRFGHPGIEAYNSLARTFSLPRMHPENITVCPTCSLGKGLIKKGGNSRTTYSSPLQLIQVDLCGNFRYKEYRSNRYFMTIRDAYSRYYTVIHLNAKKDATQELIDWINRTENFFSSRGGHKVGSIRTDNGGEFKNNVLHEYLISKGITHELTIPYSSFQNGAVERAHRTIEERTRCLLISGRVPPELWSEAVSCAVYLINRTPVSAKKNIIPAALWFQVKSFTFNNLRTFGCAAYITLPPQLRDGKLSPTSIKGVHVGYDSHHKGYRIYEIETGKIFVSRQVKFDENVFPLEGLSIDELPQKYATSPVNGAPSYSSVTSGSSSYYPSGNVTALSPPPSSSSSSDSPNAENPDTDATMTNNSQEPSICQDNMDTDTDDSPTNSLEDEQHLSSVLSHSSDLSFKPPSSIIMNNSTSDRITKRTRSETNVTFPVSADEAIVETPFSPSQLSSEPPSSSGDNHTIEDLSTRRHLKSSPFTDDTIRTLEDKIRILERDSKQQSAIIASFRSRQKNSNESIATDIFDGTQSEFPATRFSKNRKVHLDDMNTDVGVGNQLTTLDNQMITDVGFTPNTPFNPSMSVVTRPVADIHTDAIRAQLKSNPNSSFNSLPPTWFPAGIPVGQIALPPPSSPLPIESTDSAADSPSVISQGYLTSSSDTPSVSPPNNASPLDFALFAVWLASSISQKTSQAPITIKQALYGPDGAEWRAACLKELSAFKEHKTFSLVPPPSDARSLGTRWVFTIKDDGRKKARLVAQGFRQKEGIDYTETFAPVIRYDSVRVLLALACCLNLRIHQMDVDTAFLNSQMEDAVYVKQPPGFIDSDPAHEGWVWKLHGGMYGLKQAPLLWNKHINRSLTALGFTRNEKEFGLYFKQTADGPLLIGLYVDDLLIAAPSPRILSLTKQKLQELYSMKDLGPVSKFLGMNITQFSNGNITLSLADYITKAAADQQTPLHKKVHIPLSPTINYFDDKSPVAENITAFQSIVGQLIFIANAGRPDIAYSVSLLSRFLKDPRVVHVSAAHRVMQYLYTTRFHGLGYRAGSPLQLTVYSDASHGSLADMPFSTGGYVTRLAGGCVTWSSKKIKTTVCLSSTEAEYIAASEAVKEIEWLCDLTAVMDFKLDKTRLYVDNEPAIKLSKNPVMHPRTKHIALRYHKIRHAVEQDIVDLEYVNTKDQQADILTKVLAKYQFEALRDELVSKLTT</sequence>
<evidence type="ECO:0000256" key="31">
    <source>
        <dbReference type="ARBA" id="ARBA00048173"/>
    </source>
</evidence>
<dbReference type="SUPFAM" id="SSF53098">
    <property type="entry name" value="Ribonuclease H-like"/>
    <property type="match status" value="1"/>
</dbReference>
<feature type="region of interest" description="Disordered" evidence="33">
    <location>
        <begin position="836"/>
        <end position="952"/>
    </location>
</feature>
<dbReference type="InterPro" id="IPR001584">
    <property type="entry name" value="Integrase_cat-core"/>
</dbReference>
<keyword evidence="22" id="KW-0695">RNA-directed DNA polymerase</keyword>
<dbReference type="SUPFAM" id="SSF56672">
    <property type="entry name" value="DNA/RNA polymerases"/>
    <property type="match status" value="1"/>
</dbReference>
<reference evidence="35" key="1">
    <citation type="submission" date="2007-04" db="EMBL/GenBank/DDBJ databases">
        <title>Independent sorting-out of thousands of duplicated gene pairs in two yeast species descended from a whole-genome duplication.</title>
        <authorList>
            <person name="Scannell D.R."/>
            <person name="Frank A.C."/>
            <person name="Conant G.C."/>
            <person name="Byrne K.P."/>
            <person name="Woolfit M."/>
            <person name="Wolfe K.H."/>
        </authorList>
    </citation>
    <scope>NUCLEOTIDE SEQUENCE</scope>
    <source>
        <strain evidence="35">DSMZ 70294</strain>
    </source>
</reference>
<feature type="compositionally biased region" description="Polar residues" evidence="33">
    <location>
        <begin position="876"/>
        <end position="899"/>
    </location>
</feature>
<evidence type="ECO:0000256" key="22">
    <source>
        <dbReference type="ARBA" id="ARBA00022918"/>
    </source>
</evidence>
<evidence type="ECO:0000256" key="24">
    <source>
        <dbReference type="ARBA" id="ARBA00023113"/>
    </source>
</evidence>
<evidence type="ECO:0000256" key="28">
    <source>
        <dbReference type="ARBA" id="ARBA00023268"/>
    </source>
</evidence>
<evidence type="ECO:0000256" key="11">
    <source>
        <dbReference type="ARBA" id="ARBA00022722"/>
    </source>
</evidence>
<keyword evidence="25" id="KW-0238">DNA-binding</keyword>
<dbReference type="GO" id="GO:0005524">
    <property type="term" value="F:ATP binding"/>
    <property type="evidence" value="ECO:0007669"/>
    <property type="project" value="UniProtKB-KW"/>
</dbReference>
<keyword evidence="7" id="KW-1188">Viral release from host cell</keyword>
<feature type="compositionally biased region" description="Low complexity" evidence="33">
    <location>
        <begin position="970"/>
        <end position="984"/>
    </location>
</feature>
<dbReference type="GO" id="GO:0008270">
    <property type="term" value="F:zinc ion binding"/>
    <property type="evidence" value="ECO:0007669"/>
    <property type="project" value="UniProtKB-KW"/>
</dbReference>
<evidence type="ECO:0000256" key="9">
    <source>
        <dbReference type="ARBA" id="ARBA00022679"/>
    </source>
</evidence>
<accession>A4VB72</accession>
<keyword evidence="19" id="KW-0460">Magnesium</keyword>
<dbReference type="GO" id="GO:0003723">
    <property type="term" value="F:RNA binding"/>
    <property type="evidence" value="ECO:0007669"/>
    <property type="project" value="UniProtKB-KW"/>
</dbReference>
<dbReference type="OMA" id="AGNRYFM"/>
<dbReference type="GO" id="GO:0006508">
    <property type="term" value="P:proteolysis"/>
    <property type="evidence" value="ECO:0007669"/>
    <property type="project" value="UniProtKB-KW"/>
</dbReference>
<keyword evidence="17" id="KW-0378">Hydrolase</keyword>
<keyword evidence="21" id="KW-0229">DNA integration</keyword>
<keyword evidence="14" id="KW-0064">Aspartyl protease</keyword>
<feature type="compositionally biased region" description="Polar residues" evidence="33">
    <location>
        <begin position="1162"/>
        <end position="1178"/>
    </location>
</feature>
<keyword evidence="5" id="KW-0963">Cytoplasm</keyword>
<keyword evidence="28" id="KW-0511">Multifunctional enzyme</keyword>
<dbReference type="InterPro" id="IPR043502">
    <property type="entry name" value="DNA/RNA_pol_sf"/>
</dbReference>
<dbReference type="Pfam" id="PF17241">
    <property type="entry name" value="Retrotran_gag_4"/>
    <property type="match status" value="1"/>
</dbReference>
<keyword evidence="26" id="KW-0233">DNA recombination</keyword>
<keyword evidence="8" id="KW-0645">Protease</keyword>
<evidence type="ECO:0000256" key="25">
    <source>
        <dbReference type="ARBA" id="ARBA00023125"/>
    </source>
</evidence>
<evidence type="ECO:0000256" key="26">
    <source>
        <dbReference type="ARBA" id="ARBA00023172"/>
    </source>
</evidence>
<keyword evidence="9" id="KW-0808">Transferase</keyword>
<comment type="function">
    <text evidence="30">Integrase (IN) targets the VLP to the nucleus, where a subparticle preintegration complex (PIC) containing at least integrase and the newly synthesized dsDNA copy of the retrotransposon must transit the nuclear membrane. Once in the nucleus, integrase performs the integration of the dsDNA into the host genome.</text>
</comment>
<dbReference type="GO" id="GO:0032196">
    <property type="term" value="P:transposition"/>
    <property type="evidence" value="ECO:0007669"/>
    <property type="project" value="UniProtKB-KW"/>
</dbReference>
<evidence type="ECO:0000256" key="18">
    <source>
        <dbReference type="ARBA" id="ARBA00022840"/>
    </source>
</evidence>
<keyword evidence="16" id="KW-0862">Zinc</keyword>
<comment type="catalytic activity">
    <reaction evidence="31">
        <text>DNA(n) + a 2'-deoxyribonucleoside 5'-triphosphate = DNA(n+1) + diphosphate</text>
        <dbReference type="Rhea" id="RHEA:22508"/>
        <dbReference type="Rhea" id="RHEA-COMP:17339"/>
        <dbReference type="Rhea" id="RHEA-COMP:17340"/>
        <dbReference type="ChEBI" id="CHEBI:33019"/>
        <dbReference type="ChEBI" id="CHEBI:61560"/>
        <dbReference type="ChEBI" id="CHEBI:173112"/>
        <dbReference type="EC" id="2.7.7.49"/>
    </reaction>
</comment>
<evidence type="ECO:0000256" key="20">
    <source>
        <dbReference type="ARBA" id="ARBA00022884"/>
    </source>
</evidence>
<keyword evidence="27" id="KW-0539">Nucleus</keyword>
<dbReference type="GO" id="GO:0004523">
    <property type="term" value="F:RNA-DNA hybrid ribonuclease activity"/>
    <property type="evidence" value="ECO:0007669"/>
    <property type="project" value="UniProtKB-EC"/>
</dbReference>
<keyword evidence="16" id="KW-0863">Zinc-finger</keyword>
<keyword evidence="23" id="KW-0239">DNA-directed DNA polymerase</keyword>
<evidence type="ECO:0000256" key="27">
    <source>
        <dbReference type="ARBA" id="ARBA00023242"/>
    </source>
</evidence>
<dbReference type="Pfam" id="PF00665">
    <property type="entry name" value="rve"/>
    <property type="match status" value="1"/>
</dbReference>
<dbReference type="InterPro" id="IPR057670">
    <property type="entry name" value="SH3_retrovirus"/>
</dbReference>
<feature type="compositionally biased region" description="Low complexity" evidence="33">
    <location>
        <begin position="842"/>
        <end position="856"/>
    </location>
</feature>
<comment type="function">
    <text evidence="2">The aspartyl protease (PR) mediates the proteolytic cleavages of the Gag and Gag-Pol polyproteins after assembly of the VLP.</text>
</comment>
<protein>
    <submittedName>
        <fullName evidence="35">Gag-pol protein</fullName>
    </submittedName>
</protein>
<dbReference type="Pfam" id="PF22936">
    <property type="entry name" value="Pol_BBD"/>
    <property type="match status" value="1"/>
</dbReference>
<evidence type="ECO:0000256" key="1">
    <source>
        <dbReference type="ARBA" id="ARBA00000077"/>
    </source>
</evidence>
<dbReference type="Pfam" id="PF13976">
    <property type="entry name" value="gag_pre-integrs"/>
    <property type="match status" value="1"/>
</dbReference>
<feature type="region of interest" description="Disordered" evidence="33">
    <location>
        <begin position="964"/>
        <end position="1002"/>
    </location>
</feature>
<dbReference type="InterPro" id="IPR039537">
    <property type="entry name" value="Retrotran_Ty1/copia-like"/>
</dbReference>
<evidence type="ECO:0000256" key="33">
    <source>
        <dbReference type="SAM" id="MobiDB-lite"/>
    </source>
</evidence>
<keyword evidence="6" id="KW-0815">Transposition</keyword>
<keyword evidence="12" id="KW-0479">Metal-binding</keyword>
<dbReference type="InterPro" id="IPR013103">
    <property type="entry name" value="RVT_2"/>
</dbReference>
<dbReference type="Gene3D" id="3.30.420.10">
    <property type="entry name" value="Ribonuclease H-like superfamily/Ribonuclease H"/>
    <property type="match status" value="1"/>
</dbReference>
<evidence type="ECO:0000256" key="13">
    <source>
        <dbReference type="ARBA" id="ARBA00022741"/>
    </source>
</evidence>
<evidence type="ECO:0000256" key="15">
    <source>
        <dbReference type="ARBA" id="ARBA00022759"/>
    </source>
</evidence>
<feature type="region of interest" description="Disordered" evidence="33">
    <location>
        <begin position="1151"/>
        <end position="1190"/>
    </location>
</feature>
<dbReference type="Pfam" id="PF25597">
    <property type="entry name" value="SH3_retrovirus"/>
    <property type="match status" value="1"/>
</dbReference>
<evidence type="ECO:0000256" key="10">
    <source>
        <dbReference type="ARBA" id="ARBA00022695"/>
    </source>
</evidence>
<dbReference type="InterPro" id="IPR054722">
    <property type="entry name" value="PolX-like_BBD"/>
</dbReference>
<dbReference type="GO" id="GO:0005634">
    <property type="term" value="C:nucleus"/>
    <property type="evidence" value="ECO:0007669"/>
    <property type="project" value="UniProtKB-SubCell"/>
</dbReference>
<dbReference type="EMBL" id="AM698092">
    <property type="protein sequence ID" value="CAM91760.1"/>
    <property type="molecule type" value="Genomic_DNA"/>
</dbReference>
<evidence type="ECO:0000259" key="34">
    <source>
        <dbReference type="PROSITE" id="PS50994"/>
    </source>
</evidence>
<dbReference type="GO" id="GO:0006310">
    <property type="term" value="P:DNA recombination"/>
    <property type="evidence" value="ECO:0007669"/>
    <property type="project" value="UniProtKB-KW"/>
</dbReference>
<feature type="compositionally biased region" description="Low complexity" evidence="33">
    <location>
        <begin position="1179"/>
        <end position="1190"/>
    </location>
</feature>
<gene>
    <name evidence="35" type="primary">gag-pol</name>
</gene>
<evidence type="ECO:0000256" key="23">
    <source>
        <dbReference type="ARBA" id="ARBA00022932"/>
    </source>
</evidence>
<organism evidence="35">
    <name type="scientific">Vanderwaltozyma polyspora</name>
    <dbReference type="NCBI Taxonomy" id="36033"/>
    <lineage>
        <taxon>Eukaryota</taxon>
        <taxon>Fungi</taxon>
        <taxon>Dikarya</taxon>
        <taxon>Ascomycota</taxon>
        <taxon>Saccharomycotina</taxon>
        <taxon>Saccharomycetes</taxon>
        <taxon>Saccharomycetales</taxon>
        <taxon>Saccharomycetaceae</taxon>
        <taxon>Vanderwaltozyma</taxon>
    </lineage>
</organism>
<keyword evidence="11" id="KW-0540">Nuclease</keyword>
<evidence type="ECO:0000256" key="16">
    <source>
        <dbReference type="ARBA" id="ARBA00022771"/>
    </source>
</evidence>
<dbReference type="InterPro" id="IPR036397">
    <property type="entry name" value="RNaseH_sf"/>
</dbReference>